<name>A0AAX4QM44_9CAUD</name>
<dbReference type="Proteomes" id="UP001447006">
    <property type="component" value="Segment"/>
</dbReference>
<sequence length="35" mass="3912">MRYYAKGRFSLTVSGVPLHYPQQDANRAAIPTMGD</sequence>
<evidence type="ECO:0000313" key="2">
    <source>
        <dbReference type="Proteomes" id="UP001447006"/>
    </source>
</evidence>
<keyword evidence="2" id="KW-1185">Reference proteome</keyword>
<proteinExistence type="predicted"/>
<gene>
    <name evidence="1" type="ORF">ISREJYDI_CDS0126</name>
</gene>
<dbReference type="EMBL" id="PP551948">
    <property type="protein sequence ID" value="XAI98144.1"/>
    <property type="molecule type" value="Genomic_DNA"/>
</dbReference>
<accession>A0AAX4QM44</accession>
<protein>
    <submittedName>
        <fullName evidence="1">Uncharacterized protein</fullName>
    </submittedName>
</protein>
<evidence type="ECO:0000313" key="1">
    <source>
        <dbReference type="EMBL" id="XAI98144.1"/>
    </source>
</evidence>
<reference evidence="1 2" key="1">
    <citation type="submission" date="2024-03" db="EMBL/GenBank/DDBJ databases">
        <title>Complete Genome Sequence of a Pseudomonas fluorescens Bacteriophage UNO-G1W1 isolated from freshwater ice in Nebraska.</title>
        <authorList>
            <person name="Neville A.J."/>
            <person name="Schulze T.T."/>
            <person name="Davis P.H."/>
        </authorList>
    </citation>
    <scope>NUCLEOTIDE SEQUENCE [LARGE SCALE GENOMIC DNA]</scope>
</reference>
<organism evidence="1 2">
    <name type="scientific">Pseudomonas phage UNO-G1W1</name>
    <dbReference type="NCBI Taxonomy" id="3136609"/>
    <lineage>
        <taxon>Viruses</taxon>
        <taxon>Duplodnaviria</taxon>
        <taxon>Heunggongvirae</taxon>
        <taxon>Uroviricota</taxon>
        <taxon>Caudoviricetes</taxon>
        <taxon>Vandenendeviridae</taxon>
        <taxon>Gorskivirinae</taxon>
        <taxon>Omahavirus</taxon>
        <taxon>Omahavirus UNOG1W1</taxon>
    </lineage>
</organism>